<dbReference type="CDD" id="cd06170">
    <property type="entry name" value="LuxR_C_like"/>
    <property type="match status" value="1"/>
</dbReference>
<dbReference type="GO" id="GO:0005524">
    <property type="term" value="F:ATP binding"/>
    <property type="evidence" value="ECO:0007669"/>
    <property type="project" value="UniProtKB-KW"/>
</dbReference>
<dbReference type="Pfam" id="PF00196">
    <property type="entry name" value="GerE"/>
    <property type="match status" value="1"/>
</dbReference>
<dbReference type="InterPro" id="IPR000792">
    <property type="entry name" value="Tscrpt_reg_LuxR_C"/>
</dbReference>
<dbReference type="SUPFAM" id="SSF52540">
    <property type="entry name" value="P-loop containing nucleoside triphosphate hydrolases"/>
    <property type="match status" value="1"/>
</dbReference>
<evidence type="ECO:0000313" key="4">
    <source>
        <dbReference type="EMBL" id="GFJ84779.1"/>
    </source>
</evidence>
<dbReference type="Proteomes" id="UP000482800">
    <property type="component" value="Unassembled WGS sequence"/>
</dbReference>
<dbReference type="GO" id="GO:0006355">
    <property type="term" value="P:regulation of DNA-templated transcription"/>
    <property type="evidence" value="ECO:0007669"/>
    <property type="project" value="InterPro"/>
</dbReference>
<dbReference type="AlphaFoldDB" id="A0A6V8KR99"/>
<dbReference type="InterPro" id="IPR027417">
    <property type="entry name" value="P-loop_NTPase"/>
</dbReference>
<evidence type="ECO:0000313" key="5">
    <source>
        <dbReference type="Proteomes" id="UP000482800"/>
    </source>
</evidence>
<sequence length="888" mass="94762">MLPRVGPWHFVGRADELRRIVASATSGERHGLILSGTAGIGKTRLLREAVSVLPPERYAVWTATASIAVAGLPFGGLAQVLPGDQPAGMSPAGLLRWAVDALHRQAAGRQIVLAIDDAHLLDPSSAALVYLVARDAHATVLGTLRTGEQVPLPVRALWTDDLVDHDELAPLSAGDTRALLVEMLGGPVDTTSADRLWRLSAGNPLLLRELVIAASTSDELTRPYGVWRWTGEFDLAPRLTDLIDARIGDLSDDVRAVIELVAFGEPIGLSLLIEASGEEPVEIAEERGLIRVAASDRRHHVRLAHPLYGEVVRQRCPVTRAMRLKARLATLVEGAGIRRRDDLLRVAEWRLDSGTATDPVPLLEAGAQAFSRYNMHLGARLARAALDIGGGFDAADLLAAVLMFMDRSEEALPVLDSVRDEIDSDQRRSRWLVVRGLVSYWGLGRESAVDDIARDAATVSDPGFRARVHSFEAIMRMHRLETAEACRLSQSIVDSPGAPASARALAQCVLAHADAVRGQLAASARLTDQVQADAPLWRAEMPYLQLALELARGTRLAIAGDLAGIDAVVADEFADLADAGDFRLGSGYLSVVRAQSARLRGRSAEALRGSLQACAVLAGSRVFAGLAHAERAYAAALLGDADEAKAAMADSDQTQRPGMAVLYPWREQARAWVFACGGDVEQAIRALVTLVERLRQDGFAAHEVLVLHDLVRLGCATLAIEWPSGASQAQTVADRLAELACAVDGPVAALMARHAAAAGDGAELLTVADAFAELGLLLFAAEAAAMAVVRLRAATGAERSEASARLGDLLACCDALRTPALRAARPALTEREHQIARLAAAGVASKQIADQLFLSTRTIENHLQRVYGKLGVTNRSELAHALRALPET</sequence>
<evidence type="ECO:0000256" key="2">
    <source>
        <dbReference type="ARBA" id="ARBA00022840"/>
    </source>
</evidence>
<dbReference type="PROSITE" id="PS00622">
    <property type="entry name" value="HTH_LUXR_1"/>
    <property type="match status" value="1"/>
</dbReference>
<dbReference type="GO" id="GO:0004016">
    <property type="term" value="F:adenylate cyclase activity"/>
    <property type="evidence" value="ECO:0007669"/>
    <property type="project" value="TreeGrafter"/>
</dbReference>
<dbReference type="GO" id="GO:0003677">
    <property type="term" value="F:DNA binding"/>
    <property type="evidence" value="ECO:0007669"/>
    <property type="project" value="InterPro"/>
</dbReference>
<dbReference type="EMBL" id="BLPF01000004">
    <property type="protein sequence ID" value="GFJ84779.1"/>
    <property type="molecule type" value="Genomic_DNA"/>
</dbReference>
<keyword evidence="1" id="KW-0547">Nucleotide-binding</keyword>
<dbReference type="Gene3D" id="1.10.10.10">
    <property type="entry name" value="Winged helix-like DNA-binding domain superfamily/Winged helix DNA-binding domain"/>
    <property type="match status" value="1"/>
</dbReference>
<accession>A0A6V8KR99</accession>
<protein>
    <submittedName>
        <fullName evidence="4">Transcriptional regulator</fullName>
    </submittedName>
</protein>
<dbReference type="PANTHER" id="PTHR16305:SF35">
    <property type="entry name" value="TRANSCRIPTIONAL ACTIVATOR DOMAIN"/>
    <property type="match status" value="1"/>
</dbReference>
<dbReference type="InterPro" id="IPR041664">
    <property type="entry name" value="AAA_16"/>
</dbReference>
<dbReference type="PRINTS" id="PR00038">
    <property type="entry name" value="HTHLUXR"/>
</dbReference>
<dbReference type="PANTHER" id="PTHR16305">
    <property type="entry name" value="TESTICULAR SOLUBLE ADENYLYL CYCLASE"/>
    <property type="match status" value="1"/>
</dbReference>
<comment type="caution">
    <text evidence="4">The sequence shown here is derived from an EMBL/GenBank/DDBJ whole genome shotgun (WGS) entry which is preliminary data.</text>
</comment>
<gene>
    <name evidence="4" type="ORF">Phou_089590</name>
</gene>
<organism evidence="4 5">
    <name type="scientific">Phytohabitans houttuyneae</name>
    <dbReference type="NCBI Taxonomy" id="1076126"/>
    <lineage>
        <taxon>Bacteria</taxon>
        <taxon>Bacillati</taxon>
        <taxon>Actinomycetota</taxon>
        <taxon>Actinomycetes</taxon>
        <taxon>Micromonosporales</taxon>
        <taxon>Micromonosporaceae</taxon>
    </lineage>
</organism>
<dbReference type="Gene3D" id="3.40.50.300">
    <property type="entry name" value="P-loop containing nucleotide triphosphate hydrolases"/>
    <property type="match status" value="1"/>
</dbReference>
<dbReference type="GO" id="GO:0005737">
    <property type="term" value="C:cytoplasm"/>
    <property type="evidence" value="ECO:0007669"/>
    <property type="project" value="TreeGrafter"/>
</dbReference>
<dbReference type="SUPFAM" id="SSF46894">
    <property type="entry name" value="C-terminal effector domain of the bipartite response regulators"/>
    <property type="match status" value="1"/>
</dbReference>
<keyword evidence="5" id="KW-1185">Reference proteome</keyword>
<keyword evidence="2" id="KW-0067">ATP-binding</keyword>
<proteinExistence type="predicted"/>
<name>A0A6V8KR99_9ACTN</name>
<evidence type="ECO:0000259" key="3">
    <source>
        <dbReference type="PROSITE" id="PS50043"/>
    </source>
</evidence>
<dbReference type="Pfam" id="PF13191">
    <property type="entry name" value="AAA_16"/>
    <property type="match status" value="1"/>
</dbReference>
<dbReference type="InterPro" id="IPR036388">
    <property type="entry name" value="WH-like_DNA-bd_sf"/>
</dbReference>
<dbReference type="SMART" id="SM00421">
    <property type="entry name" value="HTH_LUXR"/>
    <property type="match status" value="1"/>
</dbReference>
<dbReference type="PROSITE" id="PS50043">
    <property type="entry name" value="HTH_LUXR_2"/>
    <property type="match status" value="1"/>
</dbReference>
<evidence type="ECO:0000256" key="1">
    <source>
        <dbReference type="ARBA" id="ARBA00022741"/>
    </source>
</evidence>
<reference evidence="4 5" key="1">
    <citation type="submission" date="2020-03" db="EMBL/GenBank/DDBJ databases">
        <title>Whole genome shotgun sequence of Phytohabitans houttuyneae NBRC 108639.</title>
        <authorList>
            <person name="Komaki H."/>
            <person name="Tamura T."/>
        </authorList>
    </citation>
    <scope>NUCLEOTIDE SEQUENCE [LARGE SCALE GENOMIC DNA]</scope>
    <source>
        <strain evidence="4 5">NBRC 108639</strain>
    </source>
</reference>
<feature type="domain" description="HTH luxR-type" evidence="3">
    <location>
        <begin position="821"/>
        <end position="886"/>
    </location>
</feature>
<dbReference type="InterPro" id="IPR016032">
    <property type="entry name" value="Sig_transdc_resp-reg_C-effctor"/>
</dbReference>
<reference evidence="4 5" key="2">
    <citation type="submission" date="2020-03" db="EMBL/GenBank/DDBJ databases">
        <authorList>
            <person name="Ichikawa N."/>
            <person name="Kimura A."/>
            <person name="Kitahashi Y."/>
            <person name="Uohara A."/>
        </authorList>
    </citation>
    <scope>NUCLEOTIDE SEQUENCE [LARGE SCALE GENOMIC DNA]</scope>
    <source>
        <strain evidence="4 5">NBRC 108639</strain>
    </source>
</reference>